<keyword evidence="3" id="KW-1185">Reference proteome</keyword>
<feature type="transmembrane region" description="Helical" evidence="1">
    <location>
        <begin position="205"/>
        <end position="227"/>
    </location>
</feature>
<protein>
    <submittedName>
        <fullName evidence="2">Uncharacterized protein</fullName>
    </submittedName>
</protein>
<dbReference type="Proteomes" id="UP000233837">
    <property type="component" value="Unassembled WGS sequence"/>
</dbReference>
<accession>A0A2I0WGS0</accession>
<keyword evidence="1" id="KW-1133">Transmembrane helix</keyword>
<keyword evidence="1" id="KW-0472">Membrane</keyword>
<dbReference type="AlphaFoldDB" id="A0A2I0WGS0"/>
<evidence type="ECO:0000313" key="2">
    <source>
        <dbReference type="EMBL" id="PKU74864.1"/>
    </source>
</evidence>
<reference evidence="2 3" key="2">
    <citation type="journal article" date="2017" name="Nature">
        <title>The Apostasia genome and the evolution of orchids.</title>
        <authorList>
            <person name="Zhang G.Q."/>
            <person name="Liu K.W."/>
            <person name="Li Z."/>
            <person name="Lohaus R."/>
            <person name="Hsiao Y.Y."/>
            <person name="Niu S.C."/>
            <person name="Wang J.Y."/>
            <person name="Lin Y.C."/>
            <person name="Xu Q."/>
            <person name="Chen L.J."/>
            <person name="Yoshida K."/>
            <person name="Fujiwara S."/>
            <person name="Wang Z.W."/>
            <person name="Zhang Y.Q."/>
            <person name="Mitsuda N."/>
            <person name="Wang M."/>
            <person name="Liu G.H."/>
            <person name="Pecoraro L."/>
            <person name="Huang H.X."/>
            <person name="Xiao X.J."/>
            <person name="Lin M."/>
            <person name="Wu X.Y."/>
            <person name="Wu W.L."/>
            <person name="Chen Y.Y."/>
            <person name="Chang S.B."/>
            <person name="Sakamoto S."/>
            <person name="Ohme-Takagi M."/>
            <person name="Yagi M."/>
            <person name="Zeng S.J."/>
            <person name="Shen C.Y."/>
            <person name="Yeh C.M."/>
            <person name="Luo Y.B."/>
            <person name="Tsai W.C."/>
            <person name="Van de Peer Y."/>
            <person name="Liu Z.J."/>
        </authorList>
    </citation>
    <scope>NUCLEOTIDE SEQUENCE [LARGE SCALE GENOMIC DNA]</scope>
    <source>
        <tissue evidence="2">The whole plant</tissue>
    </source>
</reference>
<name>A0A2I0WGS0_9ASPA</name>
<evidence type="ECO:0000256" key="1">
    <source>
        <dbReference type="SAM" id="Phobius"/>
    </source>
</evidence>
<keyword evidence="1" id="KW-0812">Transmembrane</keyword>
<proteinExistence type="predicted"/>
<dbReference type="EMBL" id="KZ502668">
    <property type="protein sequence ID" value="PKU74864.1"/>
    <property type="molecule type" value="Genomic_DNA"/>
</dbReference>
<reference evidence="2 3" key="1">
    <citation type="journal article" date="2016" name="Sci. Rep.">
        <title>The Dendrobium catenatum Lindl. genome sequence provides insights into polysaccharide synthase, floral development and adaptive evolution.</title>
        <authorList>
            <person name="Zhang G.Q."/>
            <person name="Xu Q."/>
            <person name="Bian C."/>
            <person name="Tsai W.C."/>
            <person name="Yeh C.M."/>
            <person name="Liu K.W."/>
            <person name="Yoshida K."/>
            <person name="Zhang L.S."/>
            <person name="Chang S.B."/>
            <person name="Chen F."/>
            <person name="Shi Y."/>
            <person name="Su Y.Y."/>
            <person name="Zhang Y.Q."/>
            <person name="Chen L.J."/>
            <person name="Yin Y."/>
            <person name="Lin M."/>
            <person name="Huang H."/>
            <person name="Deng H."/>
            <person name="Wang Z.W."/>
            <person name="Zhu S.L."/>
            <person name="Zhao X."/>
            <person name="Deng C."/>
            <person name="Niu S.C."/>
            <person name="Huang J."/>
            <person name="Wang M."/>
            <person name="Liu G.H."/>
            <person name="Yang H.J."/>
            <person name="Xiao X.J."/>
            <person name="Hsiao Y.Y."/>
            <person name="Wu W.L."/>
            <person name="Chen Y.Y."/>
            <person name="Mitsuda N."/>
            <person name="Ohme-Takagi M."/>
            <person name="Luo Y.B."/>
            <person name="Van de Peer Y."/>
            <person name="Liu Z.J."/>
        </authorList>
    </citation>
    <scope>NUCLEOTIDE SEQUENCE [LARGE SCALE GENOMIC DNA]</scope>
    <source>
        <tissue evidence="2">The whole plant</tissue>
    </source>
</reference>
<gene>
    <name evidence="2" type="ORF">MA16_Dca005055</name>
</gene>
<evidence type="ECO:0000313" key="3">
    <source>
        <dbReference type="Proteomes" id="UP000233837"/>
    </source>
</evidence>
<organism evidence="2 3">
    <name type="scientific">Dendrobium catenatum</name>
    <dbReference type="NCBI Taxonomy" id="906689"/>
    <lineage>
        <taxon>Eukaryota</taxon>
        <taxon>Viridiplantae</taxon>
        <taxon>Streptophyta</taxon>
        <taxon>Embryophyta</taxon>
        <taxon>Tracheophyta</taxon>
        <taxon>Spermatophyta</taxon>
        <taxon>Magnoliopsida</taxon>
        <taxon>Liliopsida</taxon>
        <taxon>Asparagales</taxon>
        <taxon>Orchidaceae</taxon>
        <taxon>Epidendroideae</taxon>
        <taxon>Malaxideae</taxon>
        <taxon>Dendrobiinae</taxon>
        <taxon>Dendrobium</taxon>
    </lineage>
</organism>
<sequence length="232" mass="25220">MGSRPSVALVLVELDITKIYLDVVWIGPDNLGYAQSIMMENLPFFCDQCEALGHANNEYGYTAVNIINYDGNVNGVLEYVVNISTPNLSLVSHVNVLVANGGDCIEASIDFVKIYGDLHIGDKDSNIEEEMVPSNTALHFSVKVVNDGLGANICGVNLAATPIASPCISVGDGADGDSAFDHSGVNFSPCGMEPGRVMVLMVLPWLFRIQNCFPLLRICLLMFRFLLFQLRL</sequence>